<protein>
    <recommendedName>
        <fullName evidence="4">Protein MEMO1</fullName>
    </recommendedName>
</protein>
<dbReference type="CDD" id="cd07361">
    <property type="entry name" value="MEMO_like"/>
    <property type="match status" value="1"/>
</dbReference>
<dbReference type="EMBL" id="JAWZYT010004240">
    <property type="protein sequence ID" value="KAK4294635.1"/>
    <property type="molecule type" value="Genomic_DNA"/>
</dbReference>
<dbReference type="InterPro" id="IPR002737">
    <property type="entry name" value="MEMO1_fam"/>
</dbReference>
<evidence type="ECO:0008006" key="4">
    <source>
        <dbReference type="Google" id="ProtNLM"/>
    </source>
</evidence>
<dbReference type="PANTHER" id="PTHR11060:SF0">
    <property type="entry name" value="PROTEIN MEMO1"/>
    <property type="match status" value="1"/>
</dbReference>
<gene>
    <name evidence="2" type="ORF">Pmani_032750</name>
</gene>
<comment type="caution">
    <text evidence="2">The sequence shown here is derived from an EMBL/GenBank/DDBJ whole genome shotgun (WGS) entry which is preliminary data.</text>
</comment>
<sequence>MSARRATHAGSWYTDSATDLGRQLEGWLGQADLSHGPARAIIAPHAGYQYSGAVGAYAYRQVSPVVVKRVFILGPSHHVRLSGCALSSLTKYRTPLYDLIVDQQVYNDLYQTGHFETMSVSADEDEHSIEMHLPYVAKVMEDFRDHFTIVPILVGSLTPEREVLYGRLLAPYLADPQSLFVISSDFCHWGQRFRYTYYDRSVGEIWQSIQKLDKQGMNLIETLNPSAFTEYLKKYGNTICGRHPIAVLLNAVATLQNPSNGHRMLLKFLQYAQSSRCYTSSDSSVSYAAASLIFDCSHISSSAWGMVGWLTWGGGGGGGVESNGSVVKVMMWLLITNQIQEETDRQTDEESR</sequence>
<dbReference type="AlphaFoldDB" id="A0AAE1TTG2"/>
<reference evidence="2" key="1">
    <citation type="submission" date="2023-11" db="EMBL/GenBank/DDBJ databases">
        <title>Genome assemblies of two species of porcelain crab, Petrolisthes cinctipes and Petrolisthes manimaculis (Anomura: Porcellanidae).</title>
        <authorList>
            <person name="Angst P."/>
        </authorList>
    </citation>
    <scope>NUCLEOTIDE SEQUENCE</scope>
    <source>
        <strain evidence="2">PB745_02</strain>
        <tissue evidence="2">Gill</tissue>
    </source>
</reference>
<keyword evidence="3" id="KW-1185">Reference proteome</keyword>
<proteinExistence type="inferred from homology"/>
<dbReference type="Gene3D" id="3.40.830.10">
    <property type="entry name" value="LigB-like"/>
    <property type="match status" value="1"/>
</dbReference>
<evidence type="ECO:0000313" key="2">
    <source>
        <dbReference type="EMBL" id="KAK4294635.1"/>
    </source>
</evidence>
<dbReference type="HAMAP" id="MF_00055">
    <property type="entry name" value="MEMO1"/>
    <property type="match status" value="1"/>
</dbReference>
<dbReference type="PANTHER" id="PTHR11060">
    <property type="entry name" value="PROTEIN MEMO1"/>
    <property type="match status" value="1"/>
</dbReference>
<organism evidence="2 3">
    <name type="scientific">Petrolisthes manimaculis</name>
    <dbReference type="NCBI Taxonomy" id="1843537"/>
    <lineage>
        <taxon>Eukaryota</taxon>
        <taxon>Metazoa</taxon>
        <taxon>Ecdysozoa</taxon>
        <taxon>Arthropoda</taxon>
        <taxon>Crustacea</taxon>
        <taxon>Multicrustacea</taxon>
        <taxon>Malacostraca</taxon>
        <taxon>Eumalacostraca</taxon>
        <taxon>Eucarida</taxon>
        <taxon>Decapoda</taxon>
        <taxon>Pleocyemata</taxon>
        <taxon>Anomura</taxon>
        <taxon>Galatheoidea</taxon>
        <taxon>Porcellanidae</taxon>
        <taxon>Petrolisthes</taxon>
    </lineage>
</organism>
<accession>A0AAE1TTG2</accession>
<name>A0AAE1TTG2_9EUCA</name>
<dbReference type="Proteomes" id="UP001292094">
    <property type="component" value="Unassembled WGS sequence"/>
</dbReference>
<dbReference type="Pfam" id="PF01875">
    <property type="entry name" value="Memo"/>
    <property type="match status" value="1"/>
</dbReference>
<comment type="similarity">
    <text evidence="1">Belongs to the MEMO1 family.</text>
</comment>
<evidence type="ECO:0000256" key="1">
    <source>
        <dbReference type="ARBA" id="ARBA00006315"/>
    </source>
</evidence>
<dbReference type="NCBIfam" id="TIGR04336">
    <property type="entry name" value="AmmeMemoSam_B"/>
    <property type="match status" value="1"/>
</dbReference>
<evidence type="ECO:0000313" key="3">
    <source>
        <dbReference type="Proteomes" id="UP001292094"/>
    </source>
</evidence>